<dbReference type="SUPFAM" id="SSF110087">
    <property type="entry name" value="DR1885-like metal-binding protein"/>
    <property type="match status" value="1"/>
</dbReference>
<name>A0A829X203_GLUOY</name>
<reference evidence="1 2" key="1">
    <citation type="submission" date="2013-04" db="EMBL/GenBank/DDBJ databases">
        <title>Gluconobacter oxydans NBRC 3293 whole genome sequence.</title>
        <authorList>
            <person name="Matsutani M."/>
            <person name="Yakushi T."/>
            <person name="Matsushita K."/>
        </authorList>
    </citation>
    <scope>NUCLEOTIDE SEQUENCE [LARGE SCALE GENOMIC DNA]</scope>
    <source>
        <strain evidence="1 2">NBRC 3293</strain>
    </source>
</reference>
<evidence type="ECO:0000313" key="1">
    <source>
        <dbReference type="EMBL" id="GEM18144.1"/>
    </source>
</evidence>
<dbReference type="Proteomes" id="UP000484858">
    <property type="component" value="Unassembled WGS sequence"/>
</dbReference>
<dbReference type="AlphaFoldDB" id="A0A829X203"/>
<dbReference type="Pfam" id="PF04314">
    <property type="entry name" value="PCuAC"/>
    <property type="match status" value="1"/>
</dbReference>
<proteinExistence type="predicted"/>
<comment type="caution">
    <text evidence="1">The sequence shown here is derived from an EMBL/GenBank/DDBJ whole genome shotgun (WGS) entry which is preliminary data.</text>
</comment>
<sequence>MAGEMGALYRMMRSGPNGLREFAHNTGRLSLKRVSVLTALFALSTAQAMAQQALPGTVVAPDADHDAQRVVVMDGTFRPSAYFPNRGAGYFTIRNDDSVDHLLKGISSPLCQNVVAHHTNQQQTDGANDLFTHLALPHDSTMIFPRSGYHMMCMGIRQMPAAGSKVPFTFDILNGGSITVSFTVTAPDELTHD</sequence>
<dbReference type="InterPro" id="IPR007410">
    <property type="entry name" value="LpqE-like"/>
</dbReference>
<dbReference type="PANTHER" id="PTHR36302">
    <property type="entry name" value="BLR7088 PROTEIN"/>
    <property type="match status" value="1"/>
</dbReference>
<evidence type="ECO:0000313" key="2">
    <source>
        <dbReference type="Proteomes" id="UP000484858"/>
    </source>
</evidence>
<dbReference type="Gene3D" id="2.60.40.1890">
    <property type="entry name" value="PCu(A)C copper chaperone"/>
    <property type="match status" value="1"/>
</dbReference>
<gene>
    <name evidence="1" type="ORF">NBRC3293_2641</name>
</gene>
<evidence type="ECO:0008006" key="3">
    <source>
        <dbReference type="Google" id="ProtNLM"/>
    </source>
</evidence>
<dbReference type="PANTHER" id="PTHR36302:SF1">
    <property type="entry name" value="COPPER CHAPERONE PCU(A)C"/>
    <property type="match status" value="1"/>
</dbReference>
<dbReference type="InterPro" id="IPR036182">
    <property type="entry name" value="PCuAC_sf"/>
</dbReference>
<dbReference type="InterPro" id="IPR058248">
    <property type="entry name" value="Lxx211020-like"/>
</dbReference>
<dbReference type="EMBL" id="BARJ01000012">
    <property type="protein sequence ID" value="GEM18144.1"/>
    <property type="molecule type" value="Genomic_DNA"/>
</dbReference>
<organism evidence="1 2">
    <name type="scientific">Gluconobacter oxydans NBRC 3293</name>
    <dbReference type="NCBI Taxonomy" id="1315969"/>
    <lineage>
        <taxon>Bacteria</taxon>
        <taxon>Pseudomonadati</taxon>
        <taxon>Pseudomonadota</taxon>
        <taxon>Alphaproteobacteria</taxon>
        <taxon>Acetobacterales</taxon>
        <taxon>Acetobacteraceae</taxon>
        <taxon>Gluconobacter</taxon>
    </lineage>
</organism>
<accession>A0A829X203</accession>
<protein>
    <recommendedName>
        <fullName evidence="3">Copper chaperone PCu(A)C</fullName>
    </recommendedName>
</protein>